<dbReference type="Pfam" id="PF07690">
    <property type="entry name" value="MFS_1"/>
    <property type="match status" value="1"/>
</dbReference>
<dbReference type="InterPro" id="IPR049680">
    <property type="entry name" value="FLVCR1-2_SLC49-like"/>
</dbReference>
<keyword evidence="4" id="KW-0597">Phosphoprotein</keyword>
<feature type="transmembrane region" description="Helical" evidence="19">
    <location>
        <begin position="182"/>
        <end position="204"/>
    </location>
</feature>
<comment type="caution">
    <text evidence="21">The sequence shown here is derived from an EMBL/GenBank/DDBJ whole genome shotgun (WGS) entry which is preliminary data.</text>
</comment>
<feature type="domain" description="Major facilitator superfamily (MFS) profile" evidence="20">
    <location>
        <begin position="50"/>
        <end position="462"/>
    </location>
</feature>
<comment type="subcellular location">
    <subcellularLocation>
        <location evidence="1">Cell membrane</location>
        <topology evidence="1">Multi-pass membrane protein</topology>
    </subcellularLocation>
</comment>
<dbReference type="GO" id="GO:0006783">
    <property type="term" value="P:heme biosynthetic process"/>
    <property type="evidence" value="ECO:0007669"/>
    <property type="project" value="UniProtKB-ARBA"/>
</dbReference>
<feature type="transmembrane region" description="Helical" evidence="19">
    <location>
        <begin position="150"/>
        <end position="170"/>
    </location>
</feature>
<dbReference type="GO" id="GO:0043249">
    <property type="term" value="P:erythrocyte maturation"/>
    <property type="evidence" value="ECO:0007669"/>
    <property type="project" value="UniProtKB-KW"/>
</dbReference>
<dbReference type="FunFam" id="1.20.1250.20:FF:000184">
    <property type="entry name" value="Feline leukemia virus subgroup C receptor-related protein 1"/>
    <property type="match status" value="1"/>
</dbReference>
<keyword evidence="10" id="KW-0325">Glycoprotein</keyword>
<keyword evidence="7" id="KW-0265">Erythrocyte maturation</keyword>
<dbReference type="GO" id="GO:0015232">
    <property type="term" value="F:heme transmembrane transporter activity"/>
    <property type="evidence" value="ECO:0007669"/>
    <property type="project" value="UniProtKB-ARBA"/>
</dbReference>
<feature type="region of interest" description="Disordered" evidence="18">
    <location>
        <begin position="12"/>
        <end position="34"/>
    </location>
</feature>
<comment type="catalytic activity">
    <reaction evidence="11">
        <text>heme b(in) = heme b(out)</text>
        <dbReference type="Rhea" id="RHEA:75443"/>
        <dbReference type="ChEBI" id="CHEBI:60344"/>
    </reaction>
</comment>
<keyword evidence="22" id="KW-1185">Reference proteome</keyword>
<protein>
    <recommendedName>
        <fullName evidence="16">Choline/ethanolamine transporter FLVCR1</fullName>
    </recommendedName>
    <alternativeName>
        <fullName evidence="17">Heme transporter FLVCR1</fullName>
    </alternativeName>
</protein>
<keyword evidence="5 19" id="KW-0812">Transmembrane</keyword>
<dbReference type="Proteomes" id="UP001519460">
    <property type="component" value="Unassembled WGS sequence"/>
</dbReference>
<dbReference type="Gene3D" id="1.20.1250.20">
    <property type="entry name" value="MFS general substrate transporter like domains"/>
    <property type="match status" value="1"/>
</dbReference>
<sequence>KTKYIKVDAHKDGEITHPGNGATDLDKSRDGEAKDTGTDEVRVYWRRWLMLTLFCLYSFSNAVQWIHLNIIADVLDRYYNASLPEDSYQRANAIDWLSMVFMLAYVPLIFPATWLLDKKGLRVCMVAGCFLNALAAWLKCASVGEDLFGVLMFAQTVAAISQIWVLGIPARLAAVWFGPNEVSTATSLGVFGNQIGIAVGFLTPPVLVPNSDSLDTIGTNLRNMFYGTAAITTVIFLVNLFFFKKQPPHPPSRAQQHQVEMEVNADYGKSLLNLFKNRGFFVLMLSYGMNTGSFYAVSTLLNYIILDYYPGEQETAGQIGLTLVLTGIVGAIAAGVWLDRTRTFKGTSLGIYLMTTASMAAFTFTLDIGHLWIVFLTGGLLGLTMTGYLPVGFEFAAELTFPESEGTSSGLLNASAQVFGIILTMGGRAMMENISTLAGNITITAILLLGTIMTGFIKADYRRQAAGKD</sequence>
<evidence type="ECO:0000256" key="14">
    <source>
        <dbReference type="ARBA" id="ARBA00046338"/>
    </source>
</evidence>
<proteinExistence type="inferred from homology"/>
<comment type="catalytic activity">
    <reaction evidence="12">
        <text>choline(out) = choline(in)</text>
        <dbReference type="Rhea" id="RHEA:32751"/>
        <dbReference type="ChEBI" id="CHEBI:15354"/>
    </reaction>
</comment>
<dbReference type="InterPro" id="IPR036259">
    <property type="entry name" value="MFS_trans_sf"/>
</dbReference>
<comment type="similarity">
    <text evidence="14">Belongs to the major facilitator superfamily. Feline leukemia virus subgroup C receptor (TC 2.A.1.28.1) family.</text>
</comment>
<evidence type="ECO:0000256" key="3">
    <source>
        <dbReference type="ARBA" id="ARBA00022475"/>
    </source>
</evidence>
<dbReference type="EMBL" id="JACVVK020000022">
    <property type="protein sequence ID" value="KAK7503014.1"/>
    <property type="molecule type" value="Genomic_DNA"/>
</dbReference>
<organism evidence="21 22">
    <name type="scientific">Batillaria attramentaria</name>
    <dbReference type="NCBI Taxonomy" id="370345"/>
    <lineage>
        <taxon>Eukaryota</taxon>
        <taxon>Metazoa</taxon>
        <taxon>Spiralia</taxon>
        <taxon>Lophotrochozoa</taxon>
        <taxon>Mollusca</taxon>
        <taxon>Gastropoda</taxon>
        <taxon>Caenogastropoda</taxon>
        <taxon>Sorbeoconcha</taxon>
        <taxon>Cerithioidea</taxon>
        <taxon>Batillariidae</taxon>
        <taxon>Batillaria</taxon>
    </lineage>
</organism>
<keyword evidence="6 19" id="KW-1133">Transmembrane helix</keyword>
<dbReference type="GO" id="GO:0005886">
    <property type="term" value="C:plasma membrane"/>
    <property type="evidence" value="ECO:0007669"/>
    <property type="project" value="UniProtKB-SubCell"/>
</dbReference>
<feature type="transmembrane region" description="Helical" evidence="19">
    <location>
        <begin position="437"/>
        <end position="457"/>
    </location>
</feature>
<evidence type="ECO:0000256" key="5">
    <source>
        <dbReference type="ARBA" id="ARBA00022692"/>
    </source>
</evidence>
<feature type="compositionally biased region" description="Basic and acidic residues" evidence="18">
    <location>
        <begin position="24"/>
        <end position="34"/>
    </location>
</feature>
<evidence type="ECO:0000256" key="10">
    <source>
        <dbReference type="ARBA" id="ARBA00023180"/>
    </source>
</evidence>
<evidence type="ECO:0000256" key="11">
    <source>
        <dbReference type="ARBA" id="ARBA00035075"/>
    </source>
</evidence>
<dbReference type="InterPro" id="IPR011701">
    <property type="entry name" value="MFS"/>
</dbReference>
<dbReference type="PANTHER" id="PTHR10924">
    <property type="entry name" value="MAJOR FACILITATOR SUPERFAMILY PROTEIN-RELATED"/>
    <property type="match status" value="1"/>
</dbReference>
<evidence type="ECO:0000256" key="15">
    <source>
        <dbReference type="ARBA" id="ARBA00060240"/>
    </source>
</evidence>
<evidence type="ECO:0000256" key="16">
    <source>
        <dbReference type="ARBA" id="ARBA00068050"/>
    </source>
</evidence>
<evidence type="ECO:0000256" key="17">
    <source>
        <dbReference type="ARBA" id="ARBA00080886"/>
    </source>
</evidence>
<accession>A0ABD0LTS8</accession>
<dbReference type="InterPro" id="IPR020846">
    <property type="entry name" value="MFS_dom"/>
</dbReference>
<evidence type="ECO:0000256" key="18">
    <source>
        <dbReference type="SAM" id="MobiDB-lite"/>
    </source>
</evidence>
<evidence type="ECO:0000256" key="9">
    <source>
        <dbReference type="ARBA" id="ARBA00023170"/>
    </source>
</evidence>
<dbReference type="SUPFAM" id="SSF103473">
    <property type="entry name" value="MFS general substrate transporter"/>
    <property type="match status" value="1"/>
</dbReference>
<evidence type="ECO:0000256" key="2">
    <source>
        <dbReference type="ARBA" id="ARBA00022448"/>
    </source>
</evidence>
<feature type="transmembrane region" description="Helical" evidence="19">
    <location>
        <begin position="48"/>
        <end position="68"/>
    </location>
</feature>
<feature type="transmembrane region" description="Helical" evidence="19">
    <location>
        <begin position="372"/>
        <end position="391"/>
    </location>
</feature>
<evidence type="ECO:0000256" key="4">
    <source>
        <dbReference type="ARBA" id="ARBA00022553"/>
    </source>
</evidence>
<feature type="non-terminal residue" evidence="21">
    <location>
        <position position="1"/>
    </location>
</feature>
<feature type="transmembrane region" description="Helical" evidence="19">
    <location>
        <begin position="317"/>
        <end position="337"/>
    </location>
</feature>
<dbReference type="AlphaFoldDB" id="A0ABD0LTS8"/>
<evidence type="ECO:0000313" key="22">
    <source>
        <dbReference type="Proteomes" id="UP001519460"/>
    </source>
</evidence>
<feature type="transmembrane region" description="Helical" evidence="19">
    <location>
        <begin position="123"/>
        <end position="144"/>
    </location>
</feature>
<keyword evidence="8 19" id="KW-0472">Membrane</keyword>
<evidence type="ECO:0000259" key="20">
    <source>
        <dbReference type="PROSITE" id="PS50850"/>
    </source>
</evidence>
<dbReference type="CDD" id="cd17398">
    <property type="entry name" value="MFS_FLVCR_like"/>
    <property type="match status" value="1"/>
</dbReference>
<evidence type="ECO:0000256" key="13">
    <source>
        <dbReference type="ARBA" id="ARBA00045087"/>
    </source>
</evidence>
<feature type="transmembrane region" description="Helical" evidence="19">
    <location>
        <begin position="279"/>
        <end position="305"/>
    </location>
</feature>
<keyword evidence="2" id="KW-0813">Transport</keyword>
<evidence type="ECO:0000256" key="1">
    <source>
        <dbReference type="ARBA" id="ARBA00004651"/>
    </source>
</evidence>
<evidence type="ECO:0000256" key="6">
    <source>
        <dbReference type="ARBA" id="ARBA00022989"/>
    </source>
</evidence>
<evidence type="ECO:0000313" key="21">
    <source>
        <dbReference type="EMBL" id="KAK7503014.1"/>
    </source>
</evidence>
<feature type="non-terminal residue" evidence="21">
    <location>
        <position position="469"/>
    </location>
</feature>
<evidence type="ECO:0000256" key="19">
    <source>
        <dbReference type="SAM" id="Phobius"/>
    </source>
</evidence>
<reference evidence="21 22" key="1">
    <citation type="journal article" date="2023" name="Sci. Data">
        <title>Genome assembly of the Korean intertidal mud-creeper Batillaria attramentaria.</title>
        <authorList>
            <person name="Patra A.K."/>
            <person name="Ho P.T."/>
            <person name="Jun S."/>
            <person name="Lee S.J."/>
            <person name="Kim Y."/>
            <person name="Won Y.J."/>
        </authorList>
    </citation>
    <scope>NUCLEOTIDE SEQUENCE [LARGE SCALE GENOMIC DNA]</scope>
    <source>
        <strain evidence="21">Wonlab-2016</strain>
    </source>
</reference>
<dbReference type="GO" id="GO:0031966">
    <property type="term" value="C:mitochondrial membrane"/>
    <property type="evidence" value="ECO:0007669"/>
    <property type="project" value="UniProtKB-ARBA"/>
</dbReference>
<evidence type="ECO:0000256" key="8">
    <source>
        <dbReference type="ARBA" id="ARBA00023136"/>
    </source>
</evidence>
<name>A0ABD0LTS8_9CAEN</name>
<keyword evidence="9" id="KW-0675">Receptor</keyword>
<feature type="transmembrane region" description="Helical" evidence="19">
    <location>
        <begin position="224"/>
        <end position="243"/>
    </location>
</feature>
<feature type="transmembrane region" description="Helical" evidence="19">
    <location>
        <begin position="96"/>
        <end position="116"/>
    </location>
</feature>
<dbReference type="PANTHER" id="PTHR10924:SF4">
    <property type="entry name" value="GH15861P"/>
    <property type="match status" value="1"/>
</dbReference>
<keyword evidence="3" id="KW-1003">Cell membrane</keyword>
<dbReference type="PROSITE" id="PS50850">
    <property type="entry name" value="MFS"/>
    <property type="match status" value="1"/>
</dbReference>
<gene>
    <name evidence="21" type="ORF">BaRGS_00005640</name>
</gene>
<comment type="function">
    <text evidence="15">Uniporter that mediates the transport of extracellular choline and ethanolamine into cells, thereby playing a key role in phospholipid biosynthesis. Choline and ethanolamine are the precursors of phosphatidylcholine and phosphatidylethanolamine, respectively, the two most abundant phospholipids. Transport is not coupled with proton transport and is exclusively driven by the choline (or ethanolamine) gradient across the plasma membrane. Also acts as a heme b transporter that mediates heme efflux from the cytoplasm to the extracellular compartment.</text>
</comment>
<evidence type="ECO:0000256" key="7">
    <source>
        <dbReference type="ARBA" id="ARBA00023057"/>
    </source>
</evidence>
<evidence type="ECO:0000256" key="12">
    <source>
        <dbReference type="ARBA" id="ARBA00036811"/>
    </source>
</evidence>
<comment type="catalytic activity">
    <reaction evidence="13">
        <text>ethanolamine(in) = ethanolamine(out)</text>
        <dbReference type="Rhea" id="RHEA:32747"/>
        <dbReference type="ChEBI" id="CHEBI:57603"/>
    </reaction>
</comment>